<name>A0A7J7GDY3_CAMSI</name>
<dbReference type="PANTHER" id="PTHR36048">
    <property type="entry name" value="RIBOSOME MATURATION FACTOR"/>
    <property type="match status" value="1"/>
</dbReference>
<dbReference type="AlphaFoldDB" id="A0A7J7GDY3"/>
<feature type="compositionally biased region" description="Basic residues" evidence="1">
    <location>
        <begin position="268"/>
        <end position="279"/>
    </location>
</feature>
<evidence type="ECO:0000256" key="1">
    <source>
        <dbReference type="SAM" id="MobiDB-lite"/>
    </source>
</evidence>
<reference evidence="2 3" key="2">
    <citation type="submission" date="2020-07" db="EMBL/GenBank/DDBJ databases">
        <title>Genome assembly of wild tea tree DASZ reveals pedigree and selection history of tea varieties.</title>
        <authorList>
            <person name="Zhang W."/>
        </authorList>
    </citation>
    <scope>NUCLEOTIDE SEQUENCE [LARGE SCALE GENOMIC DNA]</scope>
    <source>
        <strain evidence="3">cv. G240</strain>
        <tissue evidence="2">Leaf</tissue>
    </source>
</reference>
<comment type="caution">
    <text evidence="2">The sequence shown here is derived from an EMBL/GenBank/DDBJ whole genome shotgun (WGS) entry which is preliminary data.</text>
</comment>
<gene>
    <name evidence="2" type="ORF">HYC85_022794</name>
</gene>
<feature type="region of interest" description="Disordered" evidence="1">
    <location>
        <begin position="212"/>
        <end position="235"/>
    </location>
</feature>
<feature type="region of interest" description="Disordered" evidence="1">
    <location>
        <begin position="249"/>
        <end position="279"/>
    </location>
</feature>
<dbReference type="Proteomes" id="UP000593564">
    <property type="component" value="Unassembled WGS sequence"/>
</dbReference>
<feature type="compositionally biased region" description="Low complexity" evidence="1">
    <location>
        <begin position="217"/>
        <end position="235"/>
    </location>
</feature>
<organism evidence="2 3">
    <name type="scientific">Camellia sinensis</name>
    <name type="common">Tea plant</name>
    <name type="synonym">Thea sinensis</name>
    <dbReference type="NCBI Taxonomy" id="4442"/>
    <lineage>
        <taxon>Eukaryota</taxon>
        <taxon>Viridiplantae</taxon>
        <taxon>Streptophyta</taxon>
        <taxon>Embryophyta</taxon>
        <taxon>Tracheophyta</taxon>
        <taxon>Spermatophyta</taxon>
        <taxon>Magnoliopsida</taxon>
        <taxon>eudicotyledons</taxon>
        <taxon>Gunneridae</taxon>
        <taxon>Pentapetalae</taxon>
        <taxon>asterids</taxon>
        <taxon>Ericales</taxon>
        <taxon>Theaceae</taxon>
        <taxon>Camellia</taxon>
    </lineage>
</organism>
<proteinExistence type="predicted"/>
<sequence length="279" mass="31604">MQKSREMAAKPLTSETIALTEKKMDMTLDDIIKMSKSNTTKANKPRVSNRNQKFVNSAAQEKSTKVRRFMDSRSSLRQGVLAQRRSNFQGNQFPLATEAARKAAVAPFRNRAFNRSRGFNVNCGSTLLLMTLQCASGLIEWISCMLDCWAESNLMVFGSYVVPLRPILQLVRSRSLCWTAEEKVTMWFSLVQRLHRGLFSRVGVPPVQRKATKGSFTVKQPQPQPQVNTVPKQKPQTLDSLFANMKEQRMRALSQQSSGRRNGGGQPRHQHWGRGRFGN</sequence>
<protein>
    <submittedName>
        <fullName evidence="2">Uncharacterized protein</fullName>
    </submittedName>
</protein>
<keyword evidence="3" id="KW-1185">Reference proteome</keyword>
<accession>A0A7J7GDY3</accession>
<evidence type="ECO:0000313" key="2">
    <source>
        <dbReference type="EMBL" id="KAF5938535.1"/>
    </source>
</evidence>
<evidence type="ECO:0000313" key="3">
    <source>
        <dbReference type="Proteomes" id="UP000593564"/>
    </source>
</evidence>
<dbReference type="EMBL" id="JACBKZ010000011">
    <property type="protein sequence ID" value="KAF5938535.1"/>
    <property type="molecule type" value="Genomic_DNA"/>
</dbReference>
<reference evidence="3" key="1">
    <citation type="journal article" date="2020" name="Nat. Commun.">
        <title>Genome assembly of wild tea tree DASZ reveals pedigree and selection history of tea varieties.</title>
        <authorList>
            <person name="Zhang W."/>
            <person name="Zhang Y."/>
            <person name="Qiu H."/>
            <person name="Guo Y."/>
            <person name="Wan H."/>
            <person name="Zhang X."/>
            <person name="Scossa F."/>
            <person name="Alseekh S."/>
            <person name="Zhang Q."/>
            <person name="Wang P."/>
            <person name="Xu L."/>
            <person name="Schmidt M.H."/>
            <person name="Jia X."/>
            <person name="Li D."/>
            <person name="Zhu A."/>
            <person name="Guo F."/>
            <person name="Chen W."/>
            <person name="Ni D."/>
            <person name="Usadel B."/>
            <person name="Fernie A.R."/>
            <person name="Wen W."/>
        </authorList>
    </citation>
    <scope>NUCLEOTIDE SEQUENCE [LARGE SCALE GENOMIC DNA]</scope>
    <source>
        <strain evidence="3">cv. G240</strain>
    </source>
</reference>
<dbReference type="PANTHER" id="PTHR36048:SF1">
    <property type="entry name" value="RIBOSOME MATURATION FACTOR"/>
    <property type="match status" value="1"/>
</dbReference>